<reference evidence="4" key="1">
    <citation type="submission" date="2016-06" db="UniProtKB">
        <authorList>
            <consortium name="WormBaseParasite"/>
        </authorList>
    </citation>
    <scope>IDENTIFICATION</scope>
</reference>
<dbReference type="Gene3D" id="2.60.40.10">
    <property type="entry name" value="Immunoglobulins"/>
    <property type="match status" value="1"/>
</dbReference>
<evidence type="ECO:0000313" key="2">
    <source>
        <dbReference type="EMBL" id="VDK43044.1"/>
    </source>
</evidence>
<dbReference type="Proteomes" id="UP000271098">
    <property type="component" value="Unassembled WGS sequence"/>
</dbReference>
<evidence type="ECO:0000313" key="4">
    <source>
        <dbReference type="WBParaSite" id="GPUH_0000418601-mRNA-1"/>
    </source>
</evidence>
<proteinExistence type="predicted"/>
<gene>
    <name evidence="2" type="ORF">GPUH_LOCUS4178</name>
</gene>
<dbReference type="PANTHER" id="PTHR11590:SF40">
    <property type="entry name" value="HEMOCYTE PROTEIN-GLUTAMINE GAMMA-GLUTAMYLTRANSFERASE-LIKE PROTEIN"/>
    <property type="match status" value="1"/>
</dbReference>
<evidence type="ECO:0000313" key="3">
    <source>
        <dbReference type="Proteomes" id="UP000271098"/>
    </source>
</evidence>
<protein>
    <submittedName>
        <fullName evidence="4">TGc domain-containing protein</fullName>
    </submittedName>
</protein>
<dbReference type="SUPFAM" id="SSF54001">
    <property type="entry name" value="Cysteine proteinases"/>
    <property type="match status" value="1"/>
</dbReference>
<dbReference type="InterPro" id="IPR036985">
    <property type="entry name" value="Transglutaminase-like_sf"/>
</dbReference>
<dbReference type="OrthoDB" id="437511at2759"/>
<dbReference type="InterPro" id="IPR014756">
    <property type="entry name" value="Ig_E-set"/>
</dbReference>
<accession>A0A183D638</accession>
<dbReference type="SUPFAM" id="SSF81296">
    <property type="entry name" value="E set domains"/>
    <property type="match status" value="1"/>
</dbReference>
<evidence type="ECO:0000259" key="1">
    <source>
        <dbReference type="Pfam" id="PF01841"/>
    </source>
</evidence>
<dbReference type="PANTHER" id="PTHR11590">
    <property type="entry name" value="PROTEIN-GLUTAMINE GAMMA-GLUTAMYLTRANSFERASE"/>
    <property type="match status" value="1"/>
</dbReference>
<dbReference type="InterPro" id="IPR038765">
    <property type="entry name" value="Papain-like_cys_pep_sf"/>
</dbReference>
<organism evidence="4">
    <name type="scientific">Gongylonema pulchrum</name>
    <dbReference type="NCBI Taxonomy" id="637853"/>
    <lineage>
        <taxon>Eukaryota</taxon>
        <taxon>Metazoa</taxon>
        <taxon>Ecdysozoa</taxon>
        <taxon>Nematoda</taxon>
        <taxon>Chromadorea</taxon>
        <taxon>Rhabditida</taxon>
        <taxon>Spirurina</taxon>
        <taxon>Spiruromorpha</taxon>
        <taxon>Spiruroidea</taxon>
        <taxon>Gongylonematidae</taxon>
        <taxon>Gongylonema</taxon>
    </lineage>
</organism>
<dbReference type="WBParaSite" id="GPUH_0000418601-mRNA-1">
    <property type="protein sequence ID" value="GPUH_0000418601-mRNA-1"/>
    <property type="gene ID" value="GPUH_0000418601"/>
</dbReference>
<reference evidence="2 3" key="2">
    <citation type="submission" date="2018-11" db="EMBL/GenBank/DDBJ databases">
        <authorList>
            <consortium name="Pathogen Informatics"/>
        </authorList>
    </citation>
    <scope>NUCLEOTIDE SEQUENCE [LARGE SCALE GENOMIC DNA]</scope>
</reference>
<dbReference type="InterPro" id="IPR002931">
    <property type="entry name" value="Transglutaminase-like"/>
</dbReference>
<dbReference type="Pfam" id="PF01841">
    <property type="entry name" value="Transglut_core"/>
    <property type="match status" value="1"/>
</dbReference>
<dbReference type="InterPro" id="IPR013783">
    <property type="entry name" value="Ig-like_fold"/>
</dbReference>
<dbReference type="EMBL" id="UYRT01007646">
    <property type="protein sequence ID" value="VDK43044.1"/>
    <property type="molecule type" value="Genomic_DNA"/>
</dbReference>
<sequence>MAGYKSTVSAAEYNDSIKQPKSTWVATYKILTPNTALFEVMTPPDIPVGIWEMSVQYADASVLCCNTLCILFNPWNEGDETFYPDKSDLEEYVLNELAIIPKWHRKDAWLLDQFSAVCLQSVLILLSLSQKDQSLKADQLGSAFAVVKALATAISKYVLETRWNELEQDTLKTKYDNLENSWTGSKEILVAHGKTGIRIGYGHSWCYAGLLTSLCRCIGVPCRMVTIYNFAPDVDEDMLVKLDLFDDMLAERSKDIVCCPPVLIISDN</sequence>
<dbReference type="GO" id="GO:0003810">
    <property type="term" value="F:protein-glutamine gamma-glutamyltransferase activity"/>
    <property type="evidence" value="ECO:0007669"/>
    <property type="project" value="TreeGrafter"/>
</dbReference>
<keyword evidence="3" id="KW-1185">Reference proteome</keyword>
<name>A0A183D638_9BILA</name>
<dbReference type="AlphaFoldDB" id="A0A183D638"/>
<dbReference type="InterPro" id="IPR050779">
    <property type="entry name" value="Transglutaminase"/>
</dbReference>
<feature type="domain" description="Transglutaminase-like" evidence="1">
    <location>
        <begin position="200"/>
        <end position="233"/>
    </location>
</feature>
<dbReference type="Gene3D" id="3.90.260.10">
    <property type="entry name" value="Transglutaminase-like"/>
    <property type="match status" value="1"/>
</dbReference>